<name>A0ABR2IDV2_9PEZI</name>
<dbReference type="PANTHER" id="PTHR42109:SF2">
    <property type="entry name" value="INTEGRAL MEMBRANE PROTEIN"/>
    <property type="match status" value="1"/>
</dbReference>
<proteinExistence type="predicted"/>
<keyword evidence="4" id="KW-1185">Reference proteome</keyword>
<dbReference type="PANTHER" id="PTHR42109">
    <property type="entry name" value="UNPLACED GENOMIC SCAFFOLD UM_SCAF_CONTIG_1.265, WHOLE GENOME SHOTGUN SEQUENCE"/>
    <property type="match status" value="1"/>
</dbReference>
<feature type="transmembrane region" description="Helical" evidence="1">
    <location>
        <begin position="6"/>
        <end position="26"/>
    </location>
</feature>
<dbReference type="EMBL" id="JAPCWZ010000005">
    <property type="protein sequence ID" value="KAK8861835.1"/>
    <property type="molecule type" value="Genomic_DNA"/>
</dbReference>
<keyword evidence="1" id="KW-0812">Transmembrane</keyword>
<accession>A0ABR2IDV2</accession>
<feature type="transmembrane region" description="Helical" evidence="1">
    <location>
        <begin position="179"/>
        <end position="202"/>
    </location>
</feature>
<keyword evidence="1" id="KW-0472">Membrane</keyword>
<feature type="transmembrane region" description="Helical" evidence="1">
    <location>
        <begin position="107"/>
        <end position="126"/>
    </location>
</feature>
<dbReference type="InterPro" id="IPR056119">
    <property type="entry name" value="DUF7702"/>
</dbReference>
<feature type="transmembrane region" description="Helical" evidence="1">
    <location>
        <begin position="146"/>
        <end position="167"/>
    </location>
</feature>
<feature type="transmembrane region" description="Helical" evidence="1">
    <location>
        <begin position="222"/>
        <end position="244"/>
    </location>
</feature>
<feature type="domain" description="DUF7702" evidence="2">
    <location>
        <begin position="7"/>
        <end position="245"/>
    </location>
</feature>
<keyword evidence="1" id="KW-1133">Transmembrane helix</keyword>
<dbReference type="Pfam" id="PF24800">
    <property type="entry name" value="DUF7702"/>
    <property type="match status" value="1"/>
</dbReference>
<evidence type="ECO:0000313" key="3">
    <source>
        <dbReference type="EMBL" id="KAK8861835.1"/>
    </source>
</evidence>
<evidence type="ECO:0000313" key="4">
    <source>
        <dbReference type="Proteomes" id="UP001390339"/>
    </source>
</evidence>
<reference evidence="3 4" key="1">
    <citation type="journal article" date="2024" name="IMA Fungus">
        <title>Apiospora arundinis, a panoply of carbohydrate-active enzymes and secondary metabolites.</title>
        <authorList>
            <person name="Sorensen T."/>
            <person name="Petersen C."/>
            <person name="Muurmann A.T."/>
            <person name="Christiansen J.V."/>
            <person name="Brundto M.L."/>
            <person name="Overgaard C.K."/>
            <person name="Boysen A.T."/>
            <person name="Wollenberg R.D."/>
            <person name="Larsen T.O."/>
            <person name="Sorensen J.L."/>
            <person name="Nielsen K.L."/>
            <person name="Sondergaard T.E."/>
        </authorList>
    </citation>
    <scope>NUCLEOTIDE SEQUENCE [LARGE SCALE GENOMIC DNA]</scope>
    <source>
        <strain evidence="3 4">AAU 773</strain>
    </source>
</reference>
<dbReference type="Proteomes" id="UP001390339">
    <property type="component" value="Unassembled WGS sequence"/>
</dbReference>
<feature type="transmembrane region" description="Helical" evidence="1">
    <location>
        <begin position="66"/>
        <end position="95"/>
    </location>
</feature>
<comment type="caution">
    <text evidence="3">The sequence shown here is derived from an EMBL/GenBank/DDBJ whole genome shotgun (WGS) entry which is preliminary data.</text>
</comment>
<feature type="transmembrane region" description="Helical" evidence="1">
    <location>
        <begin position="38"/>
        <end position="60"/>
    </location>
</feature>
<evidence type="ECO:0000256" key="1">
    <source>
        <dbReference type="SAM" id="Phobius"/>
    </source>
</evidence>
<protein>
    <recommendedName>
        <fullName evidence="2">DUF7702 domain-containing protein</fullName>
    </recommendedName>
</protein>
<evidence type="ECO:0000259" key="2">
    <source>
        <dbReference type="Pfam" id="PF24800"/>
    </source>
</evidence>
<sequence length="282" mass="30920">MDNAHKASAIAQIVFYAPIVPITLYVGIRAWKYGPRLAWYPAMAFACVRLTGGALVLASQNDPKNISLITATIVLLNIGLVPLIMPFHALTRVVLEANFPESKRKDIFIKVTRGLLLGAVGLLSTAGGLTGHPDMAQTQSVLSKVAYFEFVAVFLALLGMAVWLNFWMGDKIKDGQIIYIQWLLISSPFLCVRAVFGVISVFEAAGANILTSIWSPMFGNALLFSLMALLPEYVVLCVFVYLGFHRISTADRYGLIAQKGLFRRTIDAKSKGNQDRGSTEMI</sequence>
<gene>
    <name evidence="3" type="ORF">PGQ11_008070</name>
</gene>
<organism evidence="3 4">
    <name type="scientific">Apiospora arundinis</name>
    <dbReference type="NCBI Taxonomy" id="335852"/>
    <lineage>
        <taxon>Eukaryota</taxon>
        <taxon>Fungi</taxon>
        <taxon>Dikarya</taxon>
        <taxon>Ascomycota</taxon>
        <taxon>Pezizomycotina</taxon>
        <taxon>Sordariomycetes</taxon>
        <taxon>Xylariomycetidae</taxon>
        <taxon>Amphisphaeriales</taxon>
        <taxon>Apiosporaceae</taxon>
        <taxon>Apiospora</taxon>
    </lineage>
</organism>